<evidence type="ECO:0000313" key="1">
    <source>
        <dbReference type="EMBL" id="ACN17450.1"/>
    </source>
</evidence>
<reference evidence="1 2" key="1">
    <citation type="journal article" date="2009" name="Environ. Microbiol.">
        <title>Genome sequence of Desulfobacterium autotrophicum HRM2, a marine sulfate reducer oxidizing organic carbon completely to carbon dioxide.</title>
        <authorList>
            <person name="Strittmatter A.W."/>
            <person name="Liesegang H."/>
            <person name="Rabus R."/>
            <person name="Decker I."/>
            <person name="Amann J."/>
            <person name="Andres S."/>
            <person name="Henne A."/>
            <person name="Fricke W.F."/>
            <person name="Martinez-Arias R."/>
            <person name="Bartels D."/>
            <person name="Goesmann A."/>
            <person name="Krause L."/>
            <person name="Puehler A."/>
            <person name="Klenk H.P."/>
            <person name="Richter M."/>
            <person name="Schuler M."/>
            <person name="Gloeckner F.O."/>
            <person name="Meyerdierks A."/>
            <person name="Gottschalk G."/>
            <person name="Amann R."/>
        </authorList>
    </citation>
    <scope>NUCLEOTIDE SEQUENCE [LARGE SCALE GENOMIC DNA]</scope>
    <source>
        <strain evidence="2">ATCC 43914 / DSM 3382 / HRM2</strain>
    </source>
</reference>
<proteinExistence type="predicted"/>
<dbReference type="STRING" id="177437.HRM2_43940"/>
<protein>
    <submittedName>
        <fullName evidence="1">Uncharacterized protein</fullName>
    </submittedName>
</protein>
<organism evidence="1 2">
    <name type="scientific">Desulforapulum autotrophicum (strain ATCC 43914 / DSM 3382 / VKM B-1955 / HRM2)</name>
    <name type="common">Desulfobacterium autotrophicum</name>
    <dbReference type="NCBI Taxonomy" id="177437"/>
    <lineage>
        <taxon>Bacteria</taxon>
        <taxon>Pseudomonadati</taxon>
        <taxon>Thermodesulfobacteriota</taxon>
        <taxon>Desulfobacteria</taxon>
        <taxon>Desulfobacterales</taxon>
        <taxon>Desulfobacteraceae</taxon>
        <taxon>Desulforapulum</taxon>
    </lineage>
</organism>
<dbReference type="OrthoDB" id="5458897at2"/>
<accession>C0QE29</accession>
<dbReference type="AlphaFoldDB" id="C0QE29"/>
<dbReference type="KEGG" id="dat:HRM2_43940"/>
<sequence>MKIKNDSTGDCSGGDILSLNLQYRVEATNEDKWAIGTYQLTGKDPAMIWISRSKIVDLTREQAEVMADKMVSNLRLPFHDPETFISNKIKVYKSFGMGQVHYVFCQEQLGYWISAPPGDGESCCSIF</sequence>
<dbReference type="eggNOG" id="ENOG5032CEU">
    <property type="taxonomic scope" value="Bacteria"/>
</dbReference>
<evidence type="ECO:0000313" key="2">
    <source>
        <dbReference type="Proteomes" id="UP000000442"/>
    </source>
</evidence>
<name>C0QE29_DESAH</name>
<dbReference type="EMBL" id="CP001087">
    <property type="protein sequence ID" value="ACN17450.1"/>
    <property type="molecule type" value="Genomic_DNA"/>
</dbReference>
<dbReference type="HOGENOM" id="CLU_1966970_0_0_7"/>
<keyword evidence="2" id="KW-1185">Reference proteome</keyword>
<dbReference type="Proteomes" id="UP000000442">
    <property type="component" value="Chromosome"/>
</dbReference>
<dbReference type="RefSeq" id="WP_015906178.1">
    <property type="nucleotide sequence ID" value="NC_012108.1"/>
</dbReference>
<gene>
    <name evidence="1" type="ordered locus">HRM2_43940</name>
</gene>